<name>A0A1B8HMT9_9GAMM</name>
<reference evidence="1 2" key="1">
    <citation type="submission" date="2016-06" db="EMBL/GenBank/DDBJ databases">
        <authorList>
            <person name="Kjaerup R.B."/>
            <person name="Dalgaard T.S."/>
            <person name="Juul-Madsen H.R."/>
        </authorList>
    </citation>
    <scope>NUCLEOTIDE SEQUENCE [LARGE SCALE GENOMIC DNA]</scope>
    <source>
        <strain evidence="1 2">GCSL-Mp3</strain>
    </source>
</reference>
<dbReference type="Proteomes" id="UP000092247">
    <property type="component" value="Unassembled WGS sequence"/>
</dbReference>
<protein>
    <recommendedName>
        <fullName evidence="3">AAA family ATPase</fullName>
    </recommendedName>
</protein>
<dbReference type="RefSeq" id="WP_067421479.1">
    <property type="nucleotide sequence ID" value="NZ_LZEX01000002.1"/>
</dbReference>
<evidence type="ECO:0008006" key="3">
    <source>
        <dbReference type="Google" id="ProtNLM"/>
    </source>
</evidence>
<dbReference type="EMBL" id="LZEX01000002">
    <property type="protein sequence ID" value="OBU10765.1"/>
    <property type="molecule type" value="Genomic_DNA"/>
</dbReference>
<sequence>MIVMIAGVYGVGKSTICNKLSNDLKIKFFSASELIKSEKGFITWDKYKKTDQISSNQDFLVNAINRMSGIDFLLDGHFCLLDKEGNIKKIEFDVIDKLNIGAVLLLKESTDVICNRLMDRDKISWDESLIIQMQEIEEKQAFKFTTEYNLPFKSFYVSDYEVIKKIHTKLIQSGNHK</sequence>
<organism evidence="1 2">
    <name type="scientific">Morganella psychrotolerans</name>
    <dbReference type="NCBI Taxonomy" id="368603"/>
    <lineage>
        <taxon>Bacteria</taxon>
        <taxon>Pseudomonadati</taxon>
        <taxon>Pseudomonadota</taxon>
        <taxon>Gammaproteobacteria</taxon>
        <taxon>Enterobacterales</taxon>
        <taxon>Morganellaceae</taxon>
        <taxon>Morganella</taxon>
    </lineage>
</organism>
<dbReference type="SUPFAM" id="SSF52540">
    <property type="entry name" value="P-loop containing nucleoside triphosphate hydrolases"/>
    <property type="match status" value="1"/>
</dbReference>
<dbReference type="Gene3D" id="3.40.50.300">
    <property type="entry name" value="P-loop containing nucleotide triphosphate hydrolases"/>
    <property type="match status" value="1"/>
</dbReference>
<proteinExistence type="predicted"/>
<dbReference type="Pfam" id="PF13207">
    <property type="entry name" value="AAA_17"/>
    <property type="match status" value="1"/>
</dbReference>
<gene>
    <name evidence="1" type="ORF">AYY17_14695</name>
</gene>
<dbReference type="AlphaFoldDB" id="A0A1B8HMT9"/>
<evidence type="ECO:0000313" key="2">
    <source>
        <dbReference type="Proteomes" id="UP000092247"/>
    </source>
</evidence>
<dbReference type="InterPro" id="IPR027417">
    <property type="entry name" value="P-loop_NTPase"/>
</dbReference>
<comment type="caution">
    <text evidence="1">The sequence shown here is derived from an EMBL/GenBank/DDBJ whole genome shotgun (WGS) entry which is preliminary data.</text>
</comment>
<evidence type="ECO:0000313" key="1">
    <source>
        <dbReference type="EMBL" id="OBU10765.1"/>
    </source>
</evidence>
<accession>A0A1B8HMT9</accession>